<reference evidence="6" key="1">
    <citation type="submission" date="2017-02" db="EMBL/GenBank/DDBJ databases">
        <authorList>
            <person name="Varghese N."/>
            <person name="Submissions S."/>
        </authorList>
    </citation>
    <scope>NUCLEOTIDE SEQUENCE [LARGE SCALE GENOMIC DNA]</scope>
    <source>
        <strain evidence="6">DSM 22720</strain>
    </source>
</reference>
<feature type="domain" description="Sulfotransferase" evidence="4">
    <location>
        <begin position="106"/>
        <end position="343"/>
    </location>
</feature>
<evidence type="ECO:0000256" key="1">
    <source>
        <dbReference type="ARBA" id="ARBA00005771"/>
    </source>
</evidence>
<proteinExistence type="inferred from homology"/>
<dbReference type="GO" id="GO:0008146">
    <property type="term" value="F:sulfotransferase activity"/>
    <property type="evidence" value="ECO:0007669"/>
    <property type="project" value="InterPro"/>
</dbReference>
<evidence type="ECO:0000256" key="3">
    <source>
        <dbReference type="SAM" id="MobiDB-lite"/>
    </source>
</evidence>
<dbReference type="InterPro" id="IPR000863">
    <property type="entry name" value="Sulfotransferase_dom"/>
</dbReference>
<dbReference type="Proteomes" id="UP000190162">
    <property type="component" value="Unassembled WGS sequence"/>
</dbReference>
<dbReference type="PANTHER" id="PTHR11783">
    <property type="entry name" value="SULFOTRANSFERASE SULT"/>
    <property type="match status" value="1"/>
</dbReference>
<keyword evidence="6" id="KW-1185">Reference proteome</keyword>
<evidence type="ECO:0000313" key="6">
    <source>
        <dbReference type="Proteomes" id="UP000190162"/>
    </source>
</evidence>
<accession>A0A1T4W1S0</accession>
<keyword evidence="2 5" id="KW-0808">Transferase</keyword>
<dbReference type="RefSeq" id="WP_078754663.1">
    <property type="nucleotide sequence ID" value="NZ_FUXU01000140.1"/>
</dbReference>
<dbReference type="SUPFAM" id="SSF52540">
    <property type="entry name" value="P-loop containing nucleoside triphosphate hydrolases"/>
    <property type="match status" value="1"/>
</dbReference>
<evidence type="ECO:0000256" key="2">
    <source>
        <dbReference type="ARBA" id="ARBA00022679"/>
    </source>
</evidence>
<dbReference type="EMBL" id="FUXU01000140">
    <property type="protein sequence ID" value="SKA71089.1"/>
    <property type="molecule type" value="Genomic_DNA"/>
</dbReference>
<evidence type="ECO:0000313" key="5">
    <source>
        <dbReference type="EMBL" id="SKA71089.1"/>
    </source>
</evidence>
<name>A0A1T4W1S0_9GAMM</name>
<gene>
    <name evidence="5" type="ORF">SAMN02745132_04658</name>
</gene>
<evidence type="ECO:0000259" key="4">
    <source>
        <dbReference type="Pfam" id="PF00685"/>
    </source>
</evidence>
<sequence length="382" mass="43846">MLVATLVFVLTVLALYVLYVGHFMRWHTENTQGNAYFGKTLQERREIKRKVIKHAPFVSPFLRAVALVAYNSNKIPKTNYKNVTGPMMTSSNESFKAGSEYLPTEDDIIVATQMRCGTTWMQQIVFEILHKGEGNLTDTGYKHINSASAWIECSQHSGVPLADSPKLGEAQKRVLKTHFPTSLCPYSESAKYIYVTRHPVSCYASVHDFVSTVAGPFAPAQDKFLDWYCSDEFYWTSWPHHVDGWWKWASERDNITFVHFEDLKADPKSVIRMIADFLNVTLTEDEFQKVLAKADFSYMREREEYFEMTQPSVNTVMSKTHFFNGGKSNRHKEVQAHERAQINQFVSEYLADSPYPLAEHYPDVTSSEQENPKVTDEMQPAV</sequence>
<dbReference type="OrthoDB" id="3399180at2"/>
<organism evidence="5 6">
    <name type="scientific">Enterovibrio nigricans DSM 22720</name>
    <dbReference type="NCBI Taxonomy" id="1121868"/>
    <lineage>
        <taxon>Bacteria</taxon>
        <taxon>Pseudomonadati</taxon>
        <taxon>Pseudomonadota</taxon>
        <taxon>Gammaproteobacteria</taxon>
        <taxon>Vibrionales</taxon>
        <taxon>Vibrionaceae</taxon>
        <taxon>Enterovibrio</taxon>
    </lineage>
</organism>
<comment type="similarity">
    <text evidence="1">Belongs to the sulfotransferase 1 family.</text>
</comment>
<feature type="region of interest" description="Disordered" evidence="3">
    <location>
        <begin position="360"/>
        <end position="382"/>
    </location>
</feature>
<dbReference type="InterPro" id="IPR027417">
    <property type="entry name" value="P-loop_NTPase"/>
</dbReference>
<dbReference type="Pfam" id="PF00685">
    <property type="entry name" value="Sulfotransfer_1"/>
    <property type="match status" value="1"/>
</dbReference>
<dbReference type="AlphaFoldDB" id="A0A1T4W1S0"/>
<dbReference type="Gene3D" id="3.40.50.300">
    <property type="entry name" value="P-loop containing nucleotide triphosphate hydrolases"/>
    <property type="match status" value="1"/>
</dbReference>
<protein>
    <submittedName>
        <fullName evidence="5">Sulfotransferase domain-containing protein</fullName>
    </submittedName>
</protein>